<name>A0A0D5NNF6_9BACL</name>
<dbReference type="Gene3D" id="3.20.20.150">
    <property type="entry name" value="Divalent-metal-dependent TIM barrel enzymes"/>
    <property type="match status" value="1"/>
</dbReference>
<dbReference type="Proteomes" id="UP000032633">
    <property type="component" value="Chromosome"/>
</dbReference>
<keyword evidence="3" id="KW-1185">Reference proteome</keyword>
<dbReference type="HOGENOM" id="CLU_050006_6_1_9"/>
<sequence>MKPALSIWSCHKYLYDGTWNNEDFIAFAAEAGAEGVELLNMFWKNDDELDRVKEALERNGLKLACFGAGNNFAEPDEVKRRQQVDDIRTAVDRAAALGASVVRVFAGDRKEGVSYDDAKLWIAEGLKEAAAYAEAKGIALCLENHGVFAGKAHQVLEIIQQVDSPALRSTFDMGNFLLVDDNPSEAIVKLLPYLSHVHVKDFVKVPENYEGLAFKALNGERFAGKVPGEGSVDIGYVFDQLQLSGYEDWLTVEYEGDEDQQLGSRRALLKVRELAGGQTTESRK</sequence>
<dbReference type="SUPFAM" id="SSF51658">
    <property type="entry name" value="Xylose isomerase-like"/>
    <property type="match status" value="1"/>
</dbReference>
<proteinExistence type="predicted"/>
<dbReference type="Pfam" id="PF01261">
    <property type="entry name" value="AP_endonuc_2"/>
    <property type="match status" value="1"/>
</dbReference>
<dbReference type="AlphaFoldDB" id="A0A0D5NNF6"/>
<dbReference type="InterPro" id="IPR036237">
    <property type="entry name" value="Xyl_isomerase-like_sf"/>
</dbReference>
<evidence type="ECO:0000313" key="3">
    <source>
        <dbReference type="Proteomes" id="UP000032633"/>
    </source>
</evidence>
<dbReference type="STRING" id="1126833.VN24_21470"/>
<dbReference type="OrthoDB" id="3185623at2"/>
<evidence type="ECO:0000259" key="1">
    <source>
        <dbReference type="Pfam" id="PF01261"/>
    </source>
</evidence>
<dbReference type="PANTHER" id="PTHR12110">
    <property type="entry name" value="HYDROXYPYRUVATE ISOMERASE"/>
    <property type="match status" value="1"/>
</dbReference>
<dbReference type="KEGG" id="pbj:VN24_21470"/>
<feature type="domain" description="Xylose isomerase-like TIM barrel" evidence="1">
    <location>
        <begin position="25"/>
        <end position="267"/>
    </location>
</feature>
<evidence type="ECO:0000313" key="2">
    <source>
        <dbReference type="EMBL" id="AJY76670.1"/>
    </source>
</evidence>
<keyword evidence="2" id="KW-0378">Hydrolase</keyword>
<dbReference type="GO" id="GO:0004519">
    <property type="term" value="F:endonuclease activity"/>
    <property type="evidence" value="ECO:0007669"/>
    <property type="project" value="UniProtKB-KW"/>
</dbReference>
<keyword evidence="2" id="KW-0255">Endonuclease</keyword>
<gene>
    <name evidence="2" type="ORF">VN24_21470</name>
</gene>
<accession>A0A0D5NNF6</accession>
<keyword evidence="2" id="KW-0540">Nuclease</keyword>
<dbReference type="EMBL" id="CP011058">
    <property type="protein sequence ID" value="AJY76670.1"/>
    <property type="molecule type" value="Genomic_DNA"/>
</dbReference>
<dbReference type="InterPro" id="IPR050312">
    <property type="entry name" value="IolE/XylAMocC-like"/>
</dbReference>
<dbReference type="InterPro" id="IPR013022">
    <property type="entry name" value="Xyl_isomerase-like_TIM-brl"/>
</dbReference>
<reference evidence="3" key="2">
    <citation type="submission" date="2015-03" db="EMBL/GenBank/DDBJ databases">
        <title>Genome sequence of Paenibacillus beijingensis strain DSM 24997T.</title>
        <authorList>
            <person name="Kwak Y."/>
            <person name="Shin J.-H."/>
        </authorList>
    </citation>
    <scope>NUCLEOTIDE SEQUENCE [LARGE SCALE GENOMIC DNA]</scope>
    <source>
        <strain evidence="3">DSM 24997</strain>
    </source>
</reference>
<organism evidence="2 3">
    <name type="scientific">Paenibacillus beijingensis</name>
    <dbReference type="NCBI Taxonomy" id="1126833"/>
    <lineage>
        <taxon>Bacteria</taxon>
        <taxon>Bacillati</taxon>
        <taxon>Bacillota</taxon>
        <taxon>Bacilli</taxon>
        <taxon>Bacillales</taxon>
        <taxon>Paenibacillaceae</taxon>
        <taxon>Paenibacillus</taxon>
    </lineage>
</organism>
<dbReference type="PATRIC" id="fig|1126833.4.peg.4715"/>
<protein>
    <submittedName>
        <fullName evidence="2">AP endonuclease</fullName>
    </submittedName>
</protein>
<reference evidence="2 3" key="1">
    <citation type="journal article" date="2015" name="J. Biotechnol.">
        <title>Complete genome sequence of Paenibacillus beijingensis 7188(T) (=DSM 24997(T)), a novel rhizobacterium from jujube garden soil.</title>
        <authorList>
            <person name="Kwak Y."/>
            <person name="Shin J.H."/>
        </authorList>
    </citation>
    <scope>NUCLEOTIDE SEQUENCE [LARGE SCALE GENOMIC DNA]</scope>
    <source>
        <strain evidence="2 3">DSM 24997</strain>
    </source>
</reference>
<dbReference type="PANTHER" id="PTHR12110:SF53">
    <property type="entry name" value="BLR5974 PROTEIN"/>
    <property type="match status" value="1"/>
</dbReference>
<dbReference type="RefSeq" id="WP_045672095.1">
    <property type="nucleotide sequence ID" value="NZ_CP011058.1"/>
</dbReference>